<feature type="compositionally biased region" description="Polar residues" evidence="1">
    <location>
        <begin position="1"/>
        <end position="14"/>
    </location>
</feature>
<evidence type="ECO:0000313" key="3">
    <source>
        <dbReference type="Proteomes" id="UP000735302"/>
    </source>
</evidence>
<name>A0AAV4BWZ5_9GAST</name>
<reference evidence="2 3" key="1">
    <citation type="journal article" date="2021" name="Elife">
        <title>Chloroplast acquisition without the gene transfer in kleptoplastic sea slugs, Plakobranchus ocellatus.</title>
        <authorList>
            <person name="Maeda T."/>
            <person name="Takahashi S."/>
            <person name="Yoshida T."/>
            <person name="Shimamura S."/>
            <person name="Takaki Y."/>
            <person name="Nagai Y."/>
            <person name="Toyoda A."/>
            <person name="Suzuki Y."/>
            <person name="Arimoto A."/>
            <person name="Ishii H."/>
            <person name="Satoh N."/>
            <person name="Nishiyama T."/>
            <person name="Hasebe M."/>
            <person name="Maruyama T."/>
            <person name="Minagawa J."/>
            <person name="Obokata J."/>
            <person name="Shigenobu S."/>
        </authorList>
    </citation>
    <scope>NUCLEOTIDE SEQUENCE [LARGE SCALE GENOMIC DNA]</scope>
</reference>
<feature type="compositionally biased region" description="Basic and acidic residues" evidence="1">
    <location>
        <begin position="103"/>
        <end position="113"/>
    </location>
</feature>
<accession>A0AAV4BWZ5</accession>
<feature type="region of interest" description="Disordered" evidence="1">
    <location>
        <begin position="1"/>
        <end position="21"/>
    </location>
</feature>
<dbReference type="EMBL" id="BLXT01005511">
    <property type="protein sequence ID" value="GFO23597.1"/>
    <property type="molecule type" value="Genomic_DNA"/>
</dbReference>
<comment type="caution">
    <text evidence="2">The sequence shown here is derived from an EMBL/GenBank/DDBJ whole genome shotgun (WGS) entry which is preliminary data.</text>
</comment>
<keyword evidence="3" id="KW-1185">Reference proteome</keyword>
<evidence type="ECO:0000313" key="2">
    <source>
        <dbReference type="EMBL" id="GFO23597.1"/>
    </source>
</evidence>
<organism evidence="2 3">
    <name type="scientific">Plakobranchus ocellatus</name>
    <dbReference type="NCBI Taxonomy" id="259542"/>
    <lineage>
        <taxon>Eukaryota</taxon>
        <taxon>Metazoa</taxon>
        <taxon>Spiralia</taxon>
        <taxon>Lophotrochozoa</taxon>
        <taxon>Mollusca</taxon>
        <taxon>Gastropoda</taxon>
        <taxon>Heterobranchia</taxon>
        <taxon>Euthyneura</taxon>
        <taxon>Panpulmonata</taxon>
        <taxon>Sacoglossa</taxon>
        <taxon>Placobranchoidea</taxon>
        <taxon>Plakobranchidae</taxon>
        <taxon>Plakobranchus</taxon>
    </lineage>
</organism>
<dbReference type="Proteomes" id="UP000735302">
    <property type="component" value="Unassembled WGS sequence"/>
</dbReference>
<feature type="region of interest" description="Disordered" evidence="1">
    <location>
        <begin position="71"/>
        <end position="113"/>
    </location>
</feature>
<proteinExistence type="predicted"/>
<gene>
    <name evidence="2" type="ORF">PoB_005010200</name>
</gene>
<protein>
    <submittedName>
        <fullName evidence="2">Uncharacterized protein</fullName>
    </submittedName>
</protein>
<dbReference type="AlphaFoldDB" id="A0AAV4BWZ5"/>
<sequence length="113" mass="12279">MGEATSIFQGTTHSLPLPGDIGYPQFQGNRACQGCKHLPNPNGTHFFLDSANKGTQARQHHMTAITGFLALNSTRKPESGGQTSDRGRGGPDKPEITGNSPRTCREDFRLQNR</sequence>
<evidence type="ECO:0000256" key="1">
    <source>
        <dbReference type="SAM" id="MobiDB-lite"/>
    </source>
</evidence>
<feature type="compositionally biased region" description="Basic and acidic residues" evidence="1">
    <location>
        <begin position="85"/>
        <end position="95"/>
    </location>
</feature>